<dbReference type="InterPro" id="IPR052579">
    <property type="entry name" value="Zinc_finger_SWIM"/>
</dbReference>
<evidence type="ECO:0000256" key="2">
    <source>
        <dbReference type="ARBA" id="ARBA00022670"/>
    </source>
</evidence>
<name>A0A816L8Q4_9BILA</name>
<dbReference type="PROSITE" id="PS50600">
    <property type="entry name" value="ULP_PROTEASE"/>
    <property type="match status" value="1"/>
</dbReference>
<keyword evidence="2" id="KW-0645">Protease</keyword>
<dbReference type="Pfam" id="PF21056">
    <property type="entry name" value="ZSWIM1-3_RNaseH-like"/>
    <property type="match status" value="1"/>
</dbReference>
<dbReference type="AlphaFoldDB" id="A0A816L8Q4"/>
<dbReference type="Proteomes" id="UP000681967">
    <property type="component" value="Unassembled WGS sequence"/>
</dbReference>
<proteinExistence type="inferred from homology"/>
<dbReference type="Proteomes" id="UP000681720">
    <property type="component" value="Unassembled WGS sequence"/>
</dbReference>
<comment type="caution">
    <text evidence="10">The sequence shown here is derived from an EMBL/GenBank/DDBJ whole genome shotgun (WGS) entry which is preliminary data.</text>
</comment>
<dbReference type="EMBL" id="CAJNOV010012870">
    <property type="protein sequence ID" value="CAF1499517.1"/>
    <property type="molecule type" value="Genomic_DNA"/>
</dbReference>
<dbReference type="InterPro" id="IPR003653">
    <property type="entry name" value="Peptidase_C48_C"/>
</dbReference>
<dbReference type="Proteomes" id="UP000663824">
    <property type="component" value="Unassembled WGS sequence"/>
</dbReference>
<evidence type="ECO:0000313" key="8">
    <source>
        <dbReference type="EMBL" id="CAF1499517.1"/>
    </source>
</evidence>
<evidence type="ECO:0000256" key="4">
    <source>
        <dbReference type="PROSITE-ProRule" id="PRU00325"/>
    </source>
</evidence>
<evidence type="ECO:0000313" key="11">
    <source>
        <dbReference type="EMBL" id="CAF4122247.1"/>
    </source>
</evidence>
<dbReference type="Gene3D" id="3.40.395.10">
    <property type="entry name" value="Adenoviral Proteinase, Chain A"/>
    <property type="match status" value="1"/>
</dbReference>
<dbReference type="Proteomes" id="UP000663855">
    <property type="component" value="Unassembled WGS sequence"/>
</dbReference>
<dbReference type="InterPro" id="IPR007527">
    <property type="entry name" value="Znf_SWIM"/>
</dbReference>
<dbReference type="InterPro" id="IPR048324">
    <property type="entry name" value="ZSWIM1-3_RNaseH-like"/>
</dbReference>
<dbReference type="EMBL" id="CAJOBI010008798">
    <property type="protein sequence ID" value="CAF4122247.1"/>
    <property type="molecule type" value="Genomic_DNA"/>
</dbReference>
<protein>
    <recommendedName>
        <fullName evidence="15">SWIM-type domain-containing protein</fullName>
    </recommendedName>
</protein>
<dbReference type="Pfam" id="PF04434">
    <property type="entry name" value="SWIM"/>
    <property type="match status" value="1"/>
</dbReference>
<dbReference type="GO" id="GO:0008270">
    <property type="term" value="F:zinc ion binding"/>
    <property type="evidence" value="ECO:0007669"/>
    <property type="project" value="UniProtKB-KW"/>
</dbReference>
<dbReference type="EMBL" id="CAJOBH010018701">
    <property type="protein sequence ID" value="CAF4207618.1"/>
    <property type="molecule type" value="Genomic_DNA"/>
</dbReference>
<keyword evidence="4" id="KW-0863">Zinc-finger</keyword>
<dbReference type="PANTHER" id="PTHR31569">
    <property type="entry name" value="SWIM-TYPE DOMAIN-CONTAINING PROTEIN"/>
    <property type="match status" value="1"/>
</dbReference>
<evidence type="ECO:0000313" key="12">
    <source>
        <dbReference type="EMBL" id="CAF4207618.1"/>
    </source>
</evidence>
<dbReference type="PROSITE" id="PS50966">
    <property type="entry name" value="ZF_SWIM"/>
    <property type="match status" value="1"/>
</dbReference>
<dbReference type="PANTHER" id="PTHR31569:SF4">
    <property type="entry name" value="SWIM-TYPE DOMAIN-CONTAINING PROTEIN"/>
    <property type="match status" value="1"/>
</dbReference>
<feature type="domain" description="SWIM-type" evidence="7">
    <location>
        <begin position="524"/>
        <end position="562"/>
    </location>
</feature>
<evidence type="ECO:0000259" key="7">
    <source>
        <dbReference type="PROSITE" id="PS50966"/>
    </source>
</evidence>
<evidence type="ECO:0000313" key="10">
    <source>
        <dbReference type="EMBL" id="CAF1932348.1"/>
    </source>
</evidence>
<dbReference type="OrthoDB" id="10058032at2759"/>
<keyword evidence="4" id="KW-0479">Metal-binding</keyword>
<dbReference type="SUPFAM" id="SSF54001">
    <property type="entry name" value="Cysteine proteinases"/>
    <property type="match status" value="1"/>
</dbReference>
<dbReference type="GO" id="GO:0006508">
    <property type="term" value="P:proteolysis"/>
    <property type="evidence" value="ECO:0007669"/>
    <property type="project" value="UniProtKB-KW"/>
</dbReference>
<gene>
    <name evidence="12" type="ORF">BYL167_LOCUS23897</name>
    <name evidence="8" type="ORF">CJN711_LOCUS27165</name>
    <name evidence="13" type="ORF">GIL414_LOCUS24216</name>
    <name evidence="9" type="ORF">KQP761_LOCUS29968</name>
    <name evidence="10" type="ORF">MBJ925_LOCUS4484</name>
    <name evidence="11" type="ORF">SMN809_LOCUS18345</name>
</gene>
<dbReference type="InterPro" id="IPR038765">
    <property type="entry name" value="Papain-like_cys_pep_sf"/>
</dbReference>
<comment type="similarity">
    <text evidence="1">Belongs to the peptidase C48 family.</text>
</comment>
<evidence type="ECO:0000256" key="1">
    <source>
        <dbReference type="ARBA" id="ARBA00005234"/>
    </source>
</evidence>
<dbReference type="EMBL" id="CAJNOW010016583">
    <property type="protein sequence ID" value="CAF1651004.1"/>
    <property type="molecule type" value="Genomic_DNA"/>
</dbReference>
<dbReference type="Proteomes" id="UP000663834">
    <property type="component" value="Unassembled WGS sequence"/>
</dbReference>
<evidence type="ECO:0000256" key="5">
    <source>
        <dbReference type="SAM" id="Coils"/>
    </source>
</evidence>
<dbReference type="GO" id="GO:0008234">
    <property type="term" value="F:cysteine-type peptidase activity"/>
    <property type="evidence" value="ECO:0007669"/>
    <property type="project" value="InterPro"/>
</dbReference>
<evidence type="ECO:0000313" key="13">
    <source>
        <dbReference type="EMBL" id="CAF4263278.1"/>
    </source>
</evidence>
<accession>A0A816L8Q4</accession>
<keyword evidence="4" id="KW-0862">Zinc</keyword>
<evidence type="ECO:0008006" key="15">
    <source>
        <dbReference type="Google" id="ProtNLM"/>
    </source>
</evidence>
<evidence type="ECO:0000256" key="3">
    <source>
        <dbReference type="ARBA" id="ARBA00022801"/>
    </source>
</evidence>
<keyword evidence="5" id="KW-0175">Coiled coil</keyword>
<evidence type="ECO:0000313" key="14">
    <source>
        <dbReference type="Proteomes" id="UP000663824"/>
    </source>
</evidence>
<evidence type="ECO:0000313" key="9">
    <source>
        <dbReference type="EMBL" id="CAF1651004.1"/>
    </source>
</evidence>
<keyword evidence="3" id="KW-0378">Hydrolase</keyword>
<reference evidence="10" key="1">
    <citation type="submission" date="2021-02" db="EMBL/GenBank/DDBJ databases">
        <authorList>
            <person name="Nowell W R."/>
        </authorList>
    </citation>
    <scope>NUCLEOTIDE SEQUENCE</scope>
</reference>
<feature type="coiled-coil region" evidence="5">
    <location>
        <begin position="478"/>
        <end position="508"/>
    </location>
</feature>
<dbReference type="Proteomes" id="UP000676336">
    <property type="component" value="Unassembled WGS sequence"/>
</dbReference>
<dbReference type="EMBL" id="CAJNRE010000811">
    <property type="protein sequence ID" value="CAF1932348.1"/>
    <property type="molecule type" value="Genomic_DNA"/>
</dbReference>
<dbReference type="EMBL" id="CAJOBJ010029261">
    <property type="protein sequence ID" value="CAF4263278.1"/>
    <property type="molecule type" value="Genomic_DNA"/>
</dbReference>
<evidence type="ECO:0000259" key="6">
    <source>
        <dbReference type="PROSITE" id="PS50600"/>
    </source>
</evidence>
<organism evidence="10 14">
    <name type="scientific">Rotaria magnacalcarata</name>
    <dbReference type="NCBI Taxonomy" id="392030"/>
    <lineage>
        <taxon>Eukaryota</taxon>
        <taxon>Metazoa</taxon>
        <taxon>Spiralia</taxon>
        <taxon>Gnathifera</taxon>
        <taxon>Rotifera</taxon>
        <taxon>Eurotatoria</taxon>
        <taxon>Bdelloidea</taxon>
        <taxon>Philodinida</taxon>
        <taxon>Philodinidae</taxon>
        <taxon>Rotaria</taxon>
    </lineage>
</organism>
<sequence>MDHDKDVFFTKKFENWADFETEFKSWCNDYYQPVNIKRHSIKYNEKIMKDLFDRFRYSNVKYVCHHSGPVKRNTKDGSRPNQESGRIDCQFYFKIKHDTELNKIVFMKNKTLNHNHPIGKLIYKNYTFIRNKELKENEEAYDLCKMLITANTSTYNNRKLINEKFNINLTRKDINNIKKKINFNLFGNQSDAELLHTWIDNILSENSNNSIKIKNNENGTLECLYIQTMQMKAWFNKYSNILHLDSTFKVNIENYQLYICLVQNASLKGVPVAYCLMTTGNKDNLQFFYSSISEDNDLTQTEVIMVDKDLTNLDVLKEHFPTARILLCIFHVLKYLKTRVHELRISLTNRINIMKNIRKLLYDNNNMSAIYLKEIKINSEETDFYNYFEMNWLACSEMWQTKFRKNLFSFNTDTNNHIERFNRTLKDRISSNLHISECVKKLILAVEDAKAEETRININLKRQIYNSDDSMFLKRFGNQITNKAIELLRKQNEELKHKSYSVEEIEENKWKVGQKDEEKNTFITSSIINRSSSIDLLCCDCQFVLQNQLPCRHILVLFDRLNDEIYDDETEIQEIISINKRWLKNPVDSYLHETVEPDFLRSRGSQLMITQIIAEKHKILSSNDKYNMVRPCLDLLTARIIQCGTREFNEHLNFLNVVLDLVNTNKHNDLYNYANSLTYNCSQQPSREIKQELLVDLLNDIKYEPTAENVKLDLKKEVEEESHMEFLHQEKLQKDYEIFCLEEHEKETVIKEHELEPQLQPETNKAPSCVLSKESTIFSYSPVVNPPGRPRGKASLVSYKQKCKKTNDGKINKKRTYKQLSPDLKTYNYKRIKKVESVRDIIEQSTWLTDFHIYLFFELLHQQFTDVNGLCGPAQIKLYTGSINNSIFIFNANSNHWLTISNFNSDNIWKVYDSLSYPKESIIDFFKIILPDEEKVSVSFEKVQQQIGGNDCGLFALAFATSLCHGISPSTLFYNQTLSREHYVKCIENNKIEPFPSKPKRGSDRNISTVVDIYLN</sequence>
<feature type="domain" description="Ubiquitin-like protease family profile" evidence="6">
    <location>
        <begin position="817"/>
        <end position="963"/>
    </location>
</feature>